<protein>
    <submittedName>
        <fullName evidence="8">Inner membrane transport protein ydhC</fullName>
    </submittedName>
</protein>
<feature type="transmembrane region" description="Helical" evidence="6">
    <location>
        <begin position="337"/>
        <end position="360"/>
    </location>
</feature>
<feature type="transmembrane region" description="Helical" evidence="6">
    <location>
        <begin position="245"/>
        <end position="268"/>
    </location>
</feature>
<feature type="transmembrane region" description="Helical" evidence="6">
    <location>
        <begin position="103"/>
        <end position="124"/>
    </location>
</feature>
<dbReference type="PANTHER" id="PTHR23502:SF132">
    <property type="entry name" value="POLYAMINE TRANSPORTER 2-RELATED"/>
    <property type="match status" value="1"/>
</dbReference>
<evidence type="ECO:0000256" key="6">
    <source>
        <dbReference type="SAM" id="Phobius"/>
    </source>
</evidence>
<dbReference type="AlphaFoldDB" id="A0A380CTX8"/>
<dbReference type="InterPro" id="IPR011701">
    <property type="entry name" value="MFS"/>
</dbReference>
<feature type="transmembrane region" description="Helical" evidence="6">
    <location>
        <begin position="280"/>
        <end position="298"/>
    </location>
</feature>
<dbReference type="EMBL" id="UGYW01000002">
    <property type="protein sequence ID" value="SUJ27857.1"/>
    <property type="molecule type" value="Genomic_DNA"/>
</dbReference>
<feature type="transmembrane region" description="Helical" evidence="6">
    <location>
        <begin position="51"/>
        <end position="70"/>
    </location>
</feature>
<feature type="transmembrane region" description="Helical" evidence="6">
    <location>
        <begin position="136"/>
        <end position="158"/>
    </location>
</feature>
<evidence type="ECO:0000256" key="3">
    <source>
        <dbReference type="ARBA" id="ARBA00022692"/>
    </source>
</evidence>
<name>A0A380CTX8_SPHSI</name>
<dbReference type="InterPro" id="IPR020846">
    <property type="entry name" value="MFS_dom"/>
</dbReference>
<evidence type="ECO:0000313" key="9">
    <source>
        <dbReference type="Proteomes" id="UP000254893"/>
    </source>
</evidence>
<feature type="domain" description="Major facilitator superfamily (MFS) profile" evidence="7">
    <location>
        <begin position="12"/>
        <end position="397"/>
    </location>
</feature>
<evidence type="ECO:0000313" key="8">
    <source>
        <dbReference type="EMBL" id="SUJ27857.1"/>
    </source>
</evidence>
<dbReference type="RefSeq" id="WP_115171530.1">
    <property type="nucleotide sequence ID" value="NZ_UGYW01000002.1"/>
</dbReference>
<evidence type="ECO:0000256" key="1">
    <source>
        <dbReference type="ARBA" id="ARBA00004141"/>
    </source>
</evidence>
<feature type="transmembrane region" description="Helical" evidence="6">
    <location>
        <begin position="216"/>
        <end position="239"/>
    </location>
</feature>
<feature type="transmembrane region" description="Helical" evidence="6">
    <location>
        <begin position="164"/>
        <end position="185"/>
    </location>
</feature>
<sequence>MKLYNPKYEGICTLSIFLMIPLSGLVTDVYLPSFPEMQKMLHTHAGGIQLTLTYFLISYGISLLIAGSIVDSFGRYRIVLVALTVFLLSNLAIATVHNIHFIYLMRILQGISAAFIVVGKRAFLVDIYSGRKLQHYTSMLTIIWAMAPITAPFIGGYLQQAFGWTANFYLLAGYSLICLLLELFFSGEALRVRKPFDALNIRQSYQHVLGAPDFSIGLLVLGFSYGMVMVFGMAAPFIVEQRFHFSAVTTGYCALLSGLGLMTGGILGKTLHNKPFFSKLVSAVAIQLVLSVIMYASSGYNPGIYVLMAFVLCLHIMSGFIYNIYFTYCLTRFPAHAGVASGLTSGGCYLVTSLASMILIKTIKINGQEGLAVSYFIFALLIALSLIVFVRSVKPSEIPTVSH</sequence>
<gene>
    <name evidence="8" type="primary">ydhC_2</name>
    <name evidence="8" type="ORF">NCTC11388_04230</name>
</gene>
<dbReference type="Pfam" id="PF07690">
    <property type="entry name" value="MFS_1"/>
    <property type="match status" value="1"/>
</dbReference>
<accession>A0A380CTX8</accession>
<dbReference type="GO" id="GO:0015385">
    <property type="term" value="F:sodium:proton antiporter activity"/>
    <property type="evidence" value="ECO:0007669"/>
    <property type="project" value="TreeGrafter"/>
</dbReference>
<dbReference type="Proteomes" id="UP000254893">
    <property type="component" value="Unassembled WGS sequence"/>
</dbReference>
<feature type="transmembrane region" description="Helical" evidence="6">
    <location>
        <begin position="77"/>
        <end position="97"/>
    </location>
</feature>
<feature type="transmembrane region" description="Helical" evidence="6">
    <location>
        <begin position="372"/>
        <end position="390"/>
    </location>
</feature>
<feature type="transmembrane region" description="Helical" evidence="6">
    <location>
        <begin position="12"/>
        <end position="31"/>
    </location>
</feature>
<keyword evidence="3 6" id="KW-0812">Transmembrane</keyword>
<dbReference type="GO" id="GO:0005886">
    <property type="term" value="C:plasma membrane"/>
    <property type="evidence" value="ECO:0007669"/>
    <property type="project" value="TreeGrafter"/>
</dbReference>
<evidence type="ECO:0000256" key="2">
    <source>
        <dbReference type="ARBA" id="ARBA00022448"/>
    </source>
</evidence>
<dbReference type="SUPFAM" id="SSF103473">
    <property type="entry name" value="MFS general substrate transporter"/>
    <property type="match status" value="1"/>
</dbReference>
<organism evidence="8 9">
    <name type="scientific">Sphingobacterium spiritivorum</name>
    <name type="common">Flavobacterium spiritivorum</name>
    <dbReference type="NCBI Taxonomy" id="258"/>
    <lineage>
        <taxon>Bacteria</taxon>
        <taxon>Pseudomonadati</taxon>
        <taxon>Bacteroidota</taxon>
        <taxon>Sphingobacteriia</taxon>
        <taxon>Sphingobacteriales</taxon>
        <taxon>Sphingobacteriaceae</taxon>
        <taxon>Sphingobacterium</taxon>
    </lineage>
</organism>
<dbReference type="GO" id="GO:1990961">
    <property type="term" value="P:xenobiotic detoxification by transmembrane export across the plasma membrane"/>
    <property type="evidence" value="ECO:0007669"/>
    <property type="project" value="TreeGrafter"/>
</dbReference>
<comment type="subcellular location">
    <subcellularLocation>
        <location evidence="1">Membrane</location>
        <topology evidence="1">Multi-pass membrane protein</topology>
    </subcellularLocation>
</comment>
<evidence type="ECO:0000256" key="4">
    <source>
        <dbReference type="ARBA" id="ARBA00022989"/>
    </source>
</evidence>
<evidence type="ECO:0000256" key="5">
    <source>
        <dbReference type="ARBA" id="ARBA00023136"/>
    </source>
</evidence>
<keyword evidence="2" id="KW-0813">Transport</keyword>
<keyword evidence="4 6" id="KW-1133">Transmembrane helix</keyword>
<dbReference type="PROSITE" id="PS50850">
    <property type="entry name" value="MFS"/>
    <property type="match status" value="1"/>
</dbReference>
<feature type="transmembrane region" description="Helical" evidence="6">
    <location>
        <begin position="304"/>
        <end position="325"/>
    </location>
</feature>
<keyword evidence="5 6" id="KW-0472">Membrane</keyword>
<proteinExistence type="predicted"/>
<dbReference type="InterPro" id="IPR036259">
    <property type="entry name" value="MFS_trans_sf"/>
</dbReference>
<reference evidence="8 9" key="1">
    <citation type="submission" date="2018-06" db="EMBL/GenBank/DDBJ databases">
        <authorList>
            <consortium name="Pathogen Informatics"/>
            <person name="Doyle S."/>
        </authorList>
    </citation>
    <scope>NUCLEOTIDE SEQUENCE [LARGE SCALE GENOMIC DNA]</scope>
    <source>
        <strain evidence="8 9">NCTC11388</strain>
    </source>
</reference>
<dbReference type="Gene3D" id="1.20.1720.10">
    <property type="entry name" value="Multidrug resistance protein D"/>
    <property type="match status" value="1"/>
</dbReference>
<evidence type="ECO:0000259" key="7">
    <source>
        <dbReference type="PROSITE" id="PS50850"/>
    </source>
</evidence>
<dbReference type="PANTHER" id="PTHR23502">
    <property type="entry name" value="MAJOR FACILITATOR SUPERFAMILY"/>
    <property type="match status" value="1"/>
</dbReference>